<dbReference type="Proteomes" id="UP000663505">
    <property type="component" value="Chromosome"/>
</dbReference>
<dbReference type="GO" id="GO:0051131">
    <property type="term" value="P:chaperone-mediated protein complex assembly"/>
    <property type="evidence" value="ECO:0007669"/>
    <property type="project" value="InterPro"/>
</dbReference>
<organism evidence="2 3">
    <name type="scientific">Alicyclobacillus mengziensis</name>
    <dbReference type="NCBI Taxonomy" id="2931921"/>
    <lineage>
        <taxon>Bacteria</taxon>
        <taxon>Bacillati</taxon>
        <taxon>Bacillota</taxon>
        <taxon>Bacilli</taxon>
        <taxon>Bacillales</taxon>
        <taxon>Alicyclobacillaceae</taxon>
        <taxon>Alicyclobacillus</taxon>
    </lineage>
</organism>
<dbReference type="AlphaFoldDB" id="A0A9X7VUY3"/>
<evidence type="ECO:0000256" key="1">
    <source>
        <dbReference type="ARBA" id="ARBA00023063"/>
    </source>
</evidence>
<dbReference type="GO" id="GO:0051082">
    <property type="term" value="F:unfolded protein binding"/>
    <property type="evidence" value="ECO:0007669"/>
    <property type="project" value="InterPro"/>
</dbReference>
<dbReference type="InterPro" id="IPR020945">
    <property type="entry name" value="DMSO/NO3_reduct_chaperone"/>
</dbReference>
<accession>A0A9X7VUY3</accession>
<proteinExistence type="predicted"/>
<dbReference type="GO" id="GO:0016530">
    <property type="term" value="F:metallochaperone activity"/>
    <property type="evidence" value="ECO:0007669"/>
    <property type="project" value="TreeGrafter"/>
</dbReference>
<evidence type="ECO:0000313" key="3">
    <source>
        <dbReference type="Proteomes" id="UP000663505"/>
    </source>
</evidence>
<dbReference type="NCBIfam" id="TIGR00684">
    <property type="entry name" value="narJ"/>
    <property type="match status" value="1"/>
</dbReference>
<dbReference type="PANTHER" id="PTHR43680">
    <property type="entry name" value="NITRATE REDUCTASE MOLYBDENUM COFACTOR ASSEMBLY CHAPERONE"/>
    <property type="match status" value="1"/>
</dbReference>
<dbReference type="InterPro" id="IPR003765">
    <property type="entry name" value="NO3_reductase_chaperone_NarJ"/>
</dbReference>
<dbReference type="EMBL" id="CP071182">
    <property type="protein sequence ID" value="QSO45581.1"/>
    <property type="molecule type" value="Genomic_DNA"/>
</dbReference>
<dbReference type="InterPro" id="IPR036411">
    <property type="entry name" value="TorD-like_sf"/>
</dbReference>
<dbReference type="PANTHER" id="PTHR43680:SF2">
    <property type="entry name" value="NITRATE REDUCTASE MOLYBDENUM COFACTOR ASSEMBLY CHAPERONE NARJ"/>
    <property type="match status" value="1"/>
</dbReference>
<sequence length="200" mass="23019">MLDEPKQVIYKLLSFLLGYPEGQDFWGSMADVEICVDDLPDSAEKSWLKKTLESWSICESADIRREYIQNFDFRESTCLYLTAHEYGDSRERGVALIALHQMFRMAGYEAQADELPDYLPWLFEFLAVKPPEMLVGELEGRLARVCHRILDNLSETSLYNPLICAALATLPQVNYEGETTAFPKRQKADLHQLPFPVDFQ</sequence>
<reference evidence="2 3" key="1">
    <citation type="submission" date="2021-02" db="EMBL/GenBank/DDBJ databases">
        <title>Alicyclobacillus curvatus sp. nov. and Alicyclobacillus mengziensis sp. nov., two acidophilic bacteria isolated from acid mine drainage.</title>
        <authorList>
            <person name="Huang Y."/>
        </authorList>
    </citation>
    <scope>NUCLEOTIDE SEQUENCE [LARGE SCALE GENOMIC DNA]</scope>
    <source>
        <strain evidence="2 3">S30H14</strain>
    </source>
</reference>
<protein>
    <submittedName>
        <fullName evidence="2">Nitrate reductase molybdenum cofactor assembly chaperone</fullName>
    </submittedName>
</protein>
<gene>
    <name evidence="2" type="primary">narJ</name>
    <name evidence="2" type="ORF">JZ786_13495</name>
</gene>
<keyword evidence="1" id="KW-0534">Nitrate assimilation</keyword>
<dbReference type="SUPFAM" id="SSF89155">
    <property type="entry name" value="TorD-like"/>
    <property type="match status" value="1"/>
</dbReference>
<evidence type="ECO:0000313" key="2">
    <source>
        <dbReference type="EMBL" id="QSO45581.1"/>
    </source>
</evidence>
<keyword evidence="3" id="KW-1185">Reference proteome</keyword>
<name>A0A9X7VUY3_9BACL</name>
<dbReference type="GO" id="GO:0042128">
    <property type="term" value="P:nitrate assimilation"/>
    <property type="evidence" value="ECO:0007669"/>
    <property type="project" value="UniProtKB-KW"/>
</dbReference>
<dbReference type="Pfam" id="PF02613">
    <property type="entry name" value="Nitrate_red_del"/>
    <property type="match status" value="1"/>
</dbReference>
<dbReference type="KEGG" id="afx:JZ786_13495"/>
<dbReference type="RefSeq" id="WP_206654950.1">
    <property type="nucleotide sequence ID" value="NZ_CP071182.1"/>
</dbReference>